<evidence type="ECO:0000313" key="5">
    <source>
        <dbReference type="Proteomes" id="UP001596549"/>
    </source>
</evidence>
<name>A0ABW2NY10_9BACL</name>
<accession>A0ABW2NY10</accession>
<dbReference type="SUPFAM" id="SSF46458">
    <property type="entry name" value="Globin-like"/>
    <property type="match status" value="1"/>
</dbReference>
<comment type="caution">
    <text evidence="4">The sequence shown here is derived from an EMBL/GenBank/DDBJ whole genome shotgun (WGS) entry which is preliminary data.</text>
</comment>
<gene>
    <name evidence="4" type="ORF">ACFQPF_14650</name>
</gene>
<dbReference type="SMART" id="SM00283">
    <property type="entry name" value="MA"/>
    <property type="match status" value="1"/>
</dbReference>
<sequence>MARLLFFTAKEKERSLREKAAVMLNDTTVSLPKGSDWQTQLTIISLGKEDLAICRQLQPLVQQHIEQIVTRFYKSIDHVPSLVHIIEKNSSVERLKGTLSRHIIEMFEGIIDEQYVAKRKFIAEIHFKIGLAPKWYISSFQDLLLSLLNIISLHVADKDDYHIAAAAVTKILNFEQQIVLEAFEQEQTNQRQKHEKEKSAIRQNVILAAEGLAAISEEASASLQELSVQSEEVVTFAQNSSKTANEVRTHSVEGEARLEQHQHMVSSVNEKTVRISTELALLEEATMQINGVLSMIKEIADQTNLLALNAAIEAARAGDAGHGFTMVAQEVRKLSEQTKVSVGSVSDIVYTTNERIAMVTHSLNDIKKIVKESVSDSIDITAFFNKISFKMEKSGQNSGLLHEEIKGMAKVIEEMAGIVSDIAGSADSLTDMAGNME</sequence>
<dbReference type="RefSeq" id="WP_379750460.1">
    <property type="nucleotide sequence ID" value="NZ_JBHTCP010000048.1"/>
</dbReference>
<dbReference type="InterPro" id="IPR039379">
    <property type="entry name" value="Protoglobin_sensor_dom"/>
</dbReference>
<evidence type="ECO:0000256" key="2">
    <source>
        <dbReference type="PROSITE-ProRule" id="PRU00284"/>
    </source>
</evidence>
<dbReference type="InterPro" id="IPR012292">
    <property type="entry name" value="Globin/Proto"/>
</dbReference>
<dbReference type="Gene3D" id="1.10.287.950">
    <property type="entry name" value="Methyl-accepting chemotaxis protein"/>
    <property type="match status" value="1"/>
</dbReference>
<dbReference type="PANTHER" id="PTHR32089">
    <property type="entry name" value="METHYL-ACCEPTING CHEMOTAXIS PROTEIN MCPB"/>
    <property type="match status" value="1"/>
</dbReference>
<feature type="domain" description="Methyl-accepting transducer" evidence="3">
    <location>
        <begin position="187"/>
        <end position="430"/>
    </location>
</feature>
<dbReference type="InterPro" id="IPR004089">
    <property type="entry name" value="MCPsignal_dom"/>
</dbReference>
<dbReference type="PANTHER" id="PTHR32089:SF118">
    <property type="entry name" value="HEME-BASED AEROTACTIC TRANSDUCER HEMAT"/>
    <property type="match status" value="1"/>
</dbReference>
<dbReference type="Gene3D" id="1.10.490.10">
    <property type="entry name" value="Globins"/>
    <property type="match status" value="1"/>
</dbReference>
<keyword evidence="1 2" id="KW-0807">Transducer</keyword>
<dbReference type="CDD" id="cd01068">
    <property type="entry name" value="globin_sensor"/>
    <property type="match status" value="1"/>
</dbReference>
<dbReference type="InterPro" id="IPR009050">
    <property type="entry name" value="Globin-like_sf"/>
</dbReference>
<dbReference type="EMBL" id="JBHTCP010000048">
    <property type="protein sequence ID" value="MFC7372894.1"/>
    <property type="molecule type" value="Genomic_DNA"/>
</dbReference>
<dbReference type="Proteomes" id="UP001596549">
    <property type="component" value="Unassembled WGS sequence"/>
</dbReference>
<dbReference type="SUPFAM" id="SSF58104">
    <property type="entry name" value="Methyl-accepting chemotaxis protein (MCP) signaling domain"/>
    <property type="match status" value="1"/>
</dbReference>
<evidence type="ECO:0000259" key="3">
    <source>
        <dbReference type="PROSITE" id="PS50111"/>
    </source>
</evidence>
<dbReference type="Pfam" id="PF11563">
    <property type="entry name" value="Protoglobin"/>
    <property type="match status" value="1"/>
</dbReference>
<dbReference type="InterPro" id="IPR044398">
    <property type="entry name" value="Globin-sensor_dom"/>
</dbReference>
<evidence type="ECO:0000313" key="4">
    <source>
        <dbReference type="EMBL" id="MFC7372894.1"/>
    </source>
</evidence>
<protein>
    <submittedName>
        <fullName evidence="4">Protoglobin domain-containing protein</fullName>
    </submittedName>
</protein>
<proteinExistence type="predicted"/>
<dbReference type="Pfam" id="PF00015">
    <property type="entry name" value="MCPsignal"/>
    <property type="match status" value="1"/>
</dbReference>
<evidence type="ECO:0000256" key="1">
    <source>
        <dbReference type="ARBA" id="ARBA00023224"/>
    </source>
</evidence>
<keyword evidence="5" id="KW-1185">Reference proteome</keyword>
<dbReference type="PROSITE" id="PS50111">
    <property type="entry name" value="CHEMOTAXIS_TRANSDUC_2"/>
    <property type="match status" value="1"/>
</dbReference>
<organism evidence="4 5">
    <name type="scientific">Fictibacillus iocasae</name>
    <dbReference type="NCBI Taxonomy" id="2715437"/>
    <lineage>
        <taxon>Bacteria</taxon>
        <taxon>Bacillati</taxon>
        <taxon>Bacillota</taxon>
        <taxon>Bacilli</taxon>
        <taxon>Bacillales</taxon>
        <taxon>Fictibacillaceae</taxon>
        <taxon>Fictibacillus</taxon>
    </lineage>
</organism>
<reference evidence="5" key="1">
    <citation type="journal article" date="2019" name="Int. J. Syst. Evol. Microbiol.">
        <title>The Global Catalogue of Microorganisms (GCM) 10K type strain sequencing project: providing services to taxonomists for standard genome sequencing and annotation.</title>
        <authorList>
            <consortium name="The Broad Institute Genomics Platform"/>
            <consortium name="The Broad Institute Genome Sequencing Center for Infectious Disease"/>
            <person name="Wu L."/>
            <person name="Ma J."/>
        </authorList>
    </citation>
    <scope>NUCLEOTIDE SEQUENCE [LARGE SCALE GENOMIC DNA]</scope>
    <source>
        <strain evidence="5">NBRC 106396</strain>
    </source>
</reference>